<keyword evidence="3" id="KW-1185">Reference proteome</keyword>
<reference evidence="3" key="1">
    <citation type="submission" date="2012-12" db="EMBL/GenBank/DDBJ databases">
        <authorList>
            <person name="Hellsten U."/>
            <person name="Grimwood J."/>
            <person name="Chapman J.A."/>
            <person name="Shapiro H."/>
            <person name="Aerts A."/>
            <person name="Otillar R.P."/>
            <person name="Terry A.Y."/>
            <person name="Boore J.L."/>
            <person name="Simakov O."/>
            <person name="Marletaz F."/>
            <person name="Cho S.-J."/>
            <person name="Edsinger-Gonzales E."/>
            <person name="Havlak P."/>
            <person name="Kuo D.-H."/>
            <person name="Larsson T."/>
            <person name="Lv J."/>
            <person name="Arendt D."/>
            <person name="Savage R."/>
            <person name="Osoegawa K."/>
            <person name="de Jong P."/>
            <person name="Lindberg D.R."/>
            <person name="Seaver E.C."/>
            <person name="Weisblat D.A."/>
            <person name="Putnam N.H."/>
            <person name="Grigoriev I.V."/>
            <person name="Rokhsar D.S."/>
        </authorList>
    </citation>
    <scope>NUCLEOTIDE SEQUENCE</scope>
    <source>
        <strain evidence="3">I ESC-2004</strain>
    </source>
</reference>
<dbReference type="EnsemblMetazoa" id="CapteT49962">
    <property type="protein sequence ID" value="CapteP49962"/>
    <property type="gene ID" value="CapteG49962"/>
</dbReference>
<organism evidence="2 3">
    <name type="scientific">Capitella teleta</name>
    <name type="common">Polychaete worm</name>
    <dbReference type="NCBI Taxonomy" id="283909"/>
    <lineage>
        <taxon>Eukaryota</taxon>
        <taxon>Metazoa</taxon>
        <taxon>Spiralia</taxon>
        <taxon>Lophotrochozoa</taxon>
        <taxon>Annelida</taxon>
        <taxon>Polychaeta</taxon>
        <taxon>Sedentaria</taxon>
        <taxon>Scolecida</taxon>
        <taxon>Capitellidae</taxon>
        <taxon>Capitella</taxon>
    </lineage>
</organism>
<dbReference type="PANTHER" id="PTHR13958">
    <property type="entry name" value="CENTROSOME-ASSOCIATED PROTEIN 350"/>
    <property type="match status" value="1"/>
</dbReference>
<dbReference type="STRING" id="283909.R7TDG7"/>
<dbReference type="EMBL" id="AMQN01013647">
    <property type="status" value="NOT_ANNOTATED_CDS"/>
    <property type="molecule type" value="Genomic_DNA"/>
</dbReference>
<evidence type="ECO:0000259" key="1">
    <source>
        <dbReference type="PROSITE" id="PS50245"/>
    </source>
</evidence>
<feature type="domain" description="CAP-Gly" evidence="1">
    <location>
        <begin position="21"/>
        <end position="64"/>
    </location>
</feature>
<dbReference type="PANTHER" id="PTHR13958:SF3">
    <property type="entry name" value="CAP-GLY DOMAIN-CONTAINING PROTEIN-RELATED"/>
    <property type="match status" value="1"/>
</dbReference>
<dbReference type="InterPro" id="IPR028750">
    <property type="entry name" value="CEP350/CC187"/>
</dbReference>
<accession>X2B582</accession>
<protein>
    <recommendedName>
        <fullName evidence="1">CAP-Gly domain-containing protein</fullName>
    </recommendedName>
</protein>
<dbReference type="OrthoDB" id="2130750at2759"/>
<evidence type="ECO:0000313" key="2">
    <source>
        <dbReference type="EnsemblMetazoa" id="CapteP49962"/>
    </source>
</evidence>
<dbReference type="Proteomes" id="UP000014760">
    <property type="component" value="Unassembled WGS sequence"/>
</dbReference>
<dbReference type="InterPro" id="IPR036859">
    <property type="entry name" value="CAP-Gly_dom_sf"/>
</dbReference>
<dbReference type="Pfam" id="PF01302">
    <property type="entry name" value="CAP_GLY"/>
    <property type="match status" value="1"/>
</dbReference>
<name>X2B582_CAPTE</name>
<reference evidence="2" key="3">
    <citation type="submission" date="2015-06" db="UniProtKB">
        <authorList>
            <consortium name="EnsemblMetazoa"/>
        </authorList>
    </citation>
    <scope>IDENTIFICATION</scope>
</reference>
<proteinExistence type="predicted"/>
<sequence>MQIGDRVLISGVKPGVLRYLGNVHFAEGEWCGIELDEPEGKHNGEVEGKKYFQCSEDHRGIFAPSFKVV</sequence>
<dbReference type="SUPFAM" id="SSF74924">
    <property type="entry name" value="Cap-Gly domain"/>
    <property type="match status" value="1"/>
</dbReference>
<dbReference type="PROSITE" id="PS50245">
    <property type="entry name" value="CAP_GLY_2"/>
    <property type="match status" value="1"/>
</dbReference>
<evidence type="ECO:0000313" key="3">
    <source>
        <dbReference type="Proteomes" id="UP000014760"/>
    </source>
</evidence>
<dbReference type="HOGENOM" id="CLU_178982_2_0_1"/>
<dbReference type="SMART" id="SM01052">
    <property type="entry name" value="CAP_GLY"/>
    <property type="match status" value="1"/>
</dbReference>
<dbReference type="Gene3D" id="2.30.30.190">
    <property type="entry name" value="CAP Gly-rich-like domain"/>
    <property type="match status" value="1"/>
</dbReference>
<dbReference type="OMA" id="FTCEPLR"/>
<dbReference type="InterPro" id="IPR000938">
    <property type="entry name" value="CAP-Gly_domain"/>
</dbReference>
<reference evidence="3" key="2">
    <citation type="journal article" date="2013" name="Nature">
        <title>Insights into bilaterian evolution from three spiralian genomes.</title>
        <authorList>
            <person name="Simakov O."/>
            <person name="Marletaz F."/>
            <person name="Cho S.J."/>
            <person name="Edsinger-Gonzales E."/>
            <person name="Havlak P."/>
            <person name="Hellsten U."/>
            <person name="Kuo D.H."/>
            <person name="Larsson T."/>
            <person name="Lv J."/>
            <person name="Arendt D."/>
            <person name="Savage R."/>
            <person name="Osoegawa K."/>
            <person name="de Jong P."/>
            <person name="Grimwood J."/>
            <person name="Chapman J.A."/>
            <person name="Shapiro H."/>
            <person name="Aerts A."/>
            <person name="Otillar R.P."/>
            <person name="Terry A.Y."/>
            <person name="Boore J.L."/>
            <person name="Grigoriev I.V."/>
            <person name="Lindberg D.R."/>
            <person name="Seaver E.C."/>
            <person name="Weisblat D.A."/>
            <person name="Putnam N.H."/>
            <person name="Rokhsar D.S."/>
        </authorList>
    </citation>
    <scope>NUCLEOTIDE SEQUENCE</scope>
    <source>
        <strain evidence="3">I ESC-2004</strain>
    </source>
</reference>